<organism evidence="3 4">
    <name type="scientific">Phyllosticta citribraziliensis</name>
    <dbReference type="NCBI Taxonomy" id="989973"/>
    <lineage>
        <taxon>Eukaryota</taxon>
        <taxon>Fungi</taxon>
        <taxon>Dikarya</taxon>
        <taxon>Ascomycota</taxon>
        <taxon>Pezizomycotina</taxon>
        <taxon>Dothideomycetes</taxon>
        <taxon>Dothideomycetes incertae sedis</taxon>
        <taxon>Botryosphaeriales</taxon>
        <taxon>Phyllostictaceae</taxon>
        <taxon>Phyllosticta</taxon>
    </lineage>
</organism>
<evidence type="ECO:0000313" key="3">
    <source>
        <dbReference type="EMBL" id="KAK7532015.1"/>
    </source>
</evidence>
<evidence type="ECO:0000256" key="1">
    <source>
        <dbReference type="SAM" id="MobiDB-lite"/>
    </source>
</evidence>
<protein>
    <submittedName>
        <fullName evidence="3">Uncharacterized protein</fullName>
    </submittedName>
</protein>
<sequence length="208" mass="23049">MRLRSGRDTTQTSTSNKAASRRKTRTKANAGGKEKDKSKTQSESESGDDANRGDEANELQIEPAPSEKEKQKEKGDERLTWIWIASCCVVGFCVLLYRIQYHNDNLPYSYHNLPPPAPSAPNQPQIQPNPEPAPQHDLSTRAFSLLQDDDDDPLTAFSALHSGRGATASTAQRDWEMEMDEGKGGWVEFSVQGFRGEVEVVELTEGVV</sequence>
<reference evidence="3 4" key="1">
    <citation type="submission" date="2024-04" db="EMBL/GenBank/DDBJ databases">
        <title>Phyllosticta paracitricarpa is synonymous to the EU quarantine fungus P. citricarpa based on phylogenomic analyses.</title>
        <authorList>
            <consortium name="Lawrence Berkeley National Laboratory"/>
            <person name="Van ingen-buijs V.A."/>
            <person name="Van westerhoven A.C."/>
            <person name="Haridas S."/>
            <person name="Skiadas P."/>
            <person name="Martin F."/>
            <person name="Groenewald J.Z."/>
            <person name="Crous P.W."/>
            <person name="Seidl M.F."/>
        </authorList>
    </citation>
    <scope>NUCLEOTIDE SEQUENCE [LARGE SCALE GENOMIC DNA]</scope>
    <source>
        <strain evidence="3 4">CPC 17464</strain>
    </source>
</reference>
<comment type="caution">
    <text evidence="3">The sequence shown here is derived from an EMBL/GenBank/DDBJ whole genome shotgun (WGS) entry which is preliminary data.</text>
</comment>
<gene>
    <name evidence="3" type="ORF">J3D65DRAFT_605992</name>
</gene>
<feature type="compositionally biased region" description="Pro residues" evidence="1">
    <location>
        <begin position="113"/>
        <end position="133"/>
    </location>
</feature>
<evidence type="ECO:0000313" key="4">
    <source>
        <dbReference type="Proteomes" id="UP001360953"/>
    </source>
</evidence>
<evidence type="ECO:0000256" key="2">
    <source>
        <dbReference type="SAM" id="Phobius"/>
    </source>
</evidence>
<keyword evidence="2" id="KW-0472">Membrane</keyword>
<feature type="compositionally biased region" description="Basic and acidic residues" evidence="1">
    <location>
        <begin position="32"/>
        <end position="42"/>
    </location>
</feature>
<feature type="compositionally biased region" description="Polar residues" evidence="1">
    <location>
        <begin position="8"/>
        <end position="18"/>
    </location>
</feature>
<proteinExistence type="predicted"/>
<feature type="compositionally biased region" description="Basic and acidic residues" evidence="1">
    <location>
        <begin position="65"/>
        <end position="74"/>
    </location>
</feature>
<feature type="region of interest" description="Disordered" evidence="1">
    <location>
        <begin position="112"/>
        <end position="136"/>
    </location>
</feature>
<dbReference type="Proteomes" id="UP001360953">
    <property type="component" value="Unassembled WGS sequence"/>
</dbReference>
<keyword evidence="2" id="KW-0812">Transmembrane</keyword>
<keyword evidence="4" id="KW-1185">Reference proteome</keyword>
<name>A0ABR1L9V5_9PEZI</name>
<dbReference type="EMBL" id="JBBPEH010000011">
    <property type="protein sequence ID" value="KAK7532015.1"/>
    <property type="molecule type" value="Genomic_DNA"/>
</dbReference>
<accession>A0ABR1L9V5</accession>
<feature type="transmembrane region" description="Helical" evidence="2">
    <location>
        <begin position="79"/>
        <end position="99"/>
    </location>
</feature>
<feature type="region of interest" description="Disordered" evidence="1">
    <location>
        <begin position="1"/>
        <end position="74"/>
    </location>
</feature>
<dbReference type="RefSeq" id="XP_066651685.1">
    <property type="nucleotide sequence ID" value="XM_066798405.1"/>
</dbReference>
<keyword evidence="2" id="KW-1133">Transmembrane helix</keyword>
<dbReference type="GeneID" id="92031311"/>